<protein>
    <submittedName>
        <fullName evidence="1">Uncharacterized protein</fullName>
    </submittedName>
</protein>
<keyword evidence="2" id="KW-1185">Reference proteome</keyword>
<evidence type="ECO:0000313" key="1">
    <source>
        <dbReference type="EMBL" id="GBP91142.1"/>
    </source>
</evidence>
<organism evidence="1 2">
    <name type="scientific">Eumeta variegata</name>
    <name type="common">Bagworm moth</name>
    <name type="synonym">Eumeta japonica</name>
    <dbReference type="NCBI Taxonomy" id="151549"/>
    <lineage>
        <taxon>Eukaryota</taxon>
        <taxon>Metazoa</taxon>
        <taxon>Ecdysozoa</taxon>
        <taxon>Arthropoda</taxon>
        <taxon>Hexapoda</taxon>
        <taxon>Insecta</taxon>
        <taxon>Pterygota</taxon>
        <taxon>Neoptera</taxon>
        <taxon>Endopterygota</taxon>
        <taxon>Lepidoptera</taxon>
        <taxon>Glossata</taxon>
        <taxon>Ditrysia</taxon>
        <taxon>Tineoidea</taxon>
        <taxon>Psychidae</taxon>
        <taxon>Oiketicinae</taxon>
        <taxon>Eumeta</taxon>
    </lineage>
</organism>
<sequence>MGAMKTRKPHPSITSILKTKILGRLYTVHLKQPTDLVNDDLQREKQYDHGNLATIIVNSEPLPTAEQENIYDRVMLLLNKVVFSLGRTKWKRSWYLTPVPDAIEGTKDFQYNKALREVLAGPLNDAIIC</sequence>
<accession>A0A4C1ZUK9</accession>
<name>A0A4C1ZUK9_EUMVA</name>
<evidence type="ECO:0000313" key="2">
    <source>
        <dbReference type="Proteomes" id="UP000299102"/>
    </source>
</evidence>
<dbReference type="AlphaFoldDB" id="A0A4C1ZUK9"/>
<dbReference type="EMBL" id="BGZK01002144">
    <property type="protein sequence ID" value="GBP91142.1"/>
    <property type="molecule type" value="Genomic_DNA"/>
</dbReference>
<dbReference type="Proteomes" id="UP000299102">
    <property type="component" value="Unassembled WGS sequence"/>
</dbReference>
<gene>
    <name evidence="1" type="ORF">EVAR_24094_1</name>
</gene>
<reference evidence="1 2" key="1">
    <citation type="journal article" date="2019" name="Commun. Biol.">
        <title>The bagworm genome reveals a unique fibroin gene that provides high tensile strength.</title>
        <authorList>
            <person name="Kono N."/>
            <person name="Nakamura H."/>
            <person name="Ohtoshi R."/>
            <person name="Tomita M."/>
            <person name="Numata K."/>
            <person name="Arakawa K."/>
        </authorList>
    </citation>
    <scope>NUCLEOTIDE SEQUENCE [LARGE SCALE GENOMIC DNA]</scope>
</reference>
<comment type="caution">
    <text evidence="1">The sequence shown here is derived from an EMBL/GenBank/DDBJ whole genome shotgun (WGS) entry which is preliminary data.</text>
</comment>
<proteinExistence type="predicted"/>